<keyword evidence="2" id="KW-0813">Transport</keyword>
<evidence type="ECO:0000259" key="8">
    <source>
        <dbReference type="PROSITE" id="PS51101"/>
    </source>
</evidence>
<name>A0A1Y3XPX4_9ACTN</name>
<dbReference type="PROSITE" id="PS51101">
    <property type="entry name" value="PTS_EIIB_TYPE_4"/>
    <property type="match status" value="1"/>
</dbReference>
<organism evidence="9 10">
    <name type="scientific">[Collinsella] massiliensis</name>
    <dbReference type="NCBI Taxonomy" id="1232426"/>
    <lineage>
        <taxon>Bacteria</taxon>
        <taxon>Bacillati</taxon>
        <taxon>Actinomycetota</taxon>
        <taxon>Coriobacteriia</taxon>
        <taxon>Coriobacteriales</taxon>
        <taxon>Coriobacteriaceae</taxon>
        <taxon>Enorma</taxon>
    </lineage>
</organism>
<evidence type="ECO:0000313" key="9">
    <source>
        <dbReference type="EMBL" id="OUN87552.1"/>
    </source>
</evidence>
<dbReference type="InterPro" id="IPR036667">
    <property type="entry name" value="PTS_IIB_sorbose-sp_sf"/>
</dbReference>
<proteinExistence type="predicted"/>
<reference evidence="10" key="1">
    <citation type="submission" date="2017-04" db="EMBL/GenBank/DDBJ databases">
        <title>Function of individual gut microbiota members based on whole genome sequencing of pure cultures obtained from chicken caecum.</title>
        <authorList>
            <person name="Medvecky M."/>
            <person name="Cejkova D."/>
            <person name="Polansky O."/>
            <person name="Karasova D."/>
            <person name="Kubasova T."/>
            <person name="Cizek A."/>
            <person name="Rychlik I."/>
        </authorList>
    </citation>
    <scope>NUCLEOTIDE SEQUENCE [LARGE SCALE GENOMIC DNA]</scope>
    <source>
        <strain evidence="10">An5</strain>
    </source>
</reference>
<dbReference type="Pfam" id="PF03830">
    <property type="entry name" value="PTSIIB_sorb"/>
    <property type="match status" value="1"/>
</dbReference>
<dbReference type="GO" id="GO:0008982">
    <property type="term" value="F:protein-N(PI)-phosphohistidine-sugar phosphotransferase activity"/>
    <property type="evidence" value="ECO:0007669"/>
    <property type="project" value="InterPro"/>
</dbReference>
<evidence type="ECO:0000313" key="10">
    <source>
        <dbReference type="Proteomes" id="UP000195781"/>
    </source>
</evidence>
<feature type="domain" description="PTS EIIB type-4" evidence="8">
    <location>
        <begin position="1"/>
        <end position="157"/>
    </location>
</feature>
<evidence type="ECO:0000256" key="3">
    <source>
        <dbReference type="ARBA" id="ARBA00022490"/>
    </source>
</evidence>
<dbReference type="GO" id="GO:0009401">
    <property type="term" value="P:phosphoenolpyruvate-dependent sugar phosphotransferase system"/>
    <property type="evidence" value="ECO:0007669"/>
    <property type="project" value="UniProtKB-KW"/>
</dbReference>
<protein>
    <recommendedName>
        <fullName evidence="8">PTS EIIB type-4 domain-containing protein</fullName>
    </recommendedName>
</protein>
<keyword evidence="10" id="KW-1185">Reference proteome</keyword>
<keyword evidence="4" id="KW-0762">Sugar transport</keyword>
<dbReference type="AlphaFoldDB" id="A0A1Y3XPX4"/>
<evidence type="ECO:0000256" key="7">
    <source>
        <dbReference type="ARBA" id="ARBA00022777"/>
    </source>
</evidence>
<dbReference type="OrthoDB" id="9788818at2"/>
<dbReference type="GO" id="GO:0016301">
    <property type="term" value="F:kinase activity"/>
    <property type="evidence" value="ECO:0007669"/>
    <property type="project" value="UniProtKB-KW"/>
</dbReference>
<dbReference type="Gene3D" id="3.40.35.10">
    <property type="entry name" value="Phosphotransferase system, sorbose subfamily IIB component"/>
    <property type="match status" value="1"/>
</dbReference>
<dbReference type="RefSeq" id="WP_094335761.1">
    <property type="nucleotide sequence ID" value="NZ_NFIE01000016.1"/>
</dbReference>
<accession>A0A1Y3XPX4</accession>
<gene>
    <name evidence="9" type="ORF">B5G02_07325</name>
</gene>
<keyword evidence="6" id="KW-0598">Phosphotransferase system</keyword>
<sequence length="157" mass="16853">MVELLRVDDRLLHGQVAYAWSKSLPINLIVIANDEVSQDKTAKATFALAKPAGMNLVISTIKKTIAFLGSEKARNYRALVLVNNLDDAAAIARSTEGISAINVGGMRECDGSKRYLPAVCLTPHDTEVIAALSHEGYEVYAQQVPSDTKTNLAGLLG</sequence>
<dbReference type="InterPro" id="IPR004720">
    <property type="entry name" value="PTS_IIB_sorbose-sp"/>
</dbReference>
<dbReference type="Proteomes" id="UP000195781">
    <property type="component" value="Unassembled WGS sequence"/>
</dbReference>
<comment type="subcellular location">
    <subcellularLocation>
        <location evidence="1">Cytoplasm</location>
    </subcellularLocation>
</comment>
<dbReference type="GO" id="GO:0005737">
    <property type="term" value="C:cytoplasm"/>
    <property type="evidence" value="ECO:0007669"/>
    <property type="project" value="UniProtKB-SubCell"/>
</dbReference>
<keyword evidence="5" id="KW-0808">Transferase</keyword>
<keyword evidence="3" id="KW-0963">Cytoplasm</keyword>
<keyword evidence="7" id="KW-0418">Kinase</keyword>
<dbReference type="EMBL" id="NFIE01000016">
    <property type="protein sequence ID" value="OUN87552.1"/>
    <property type="molecule type" value="Genomic_DNA"/>
</dbReference>
<dbReference type="SUPFAM" id="SSF52728">
    <property type="entry name" value="PTS IIb component"/>
    <property type="match status" value="1"/>
</dbReference>
<evidence type="ECO:0000256" key="1">
    <source>
        <dbReference type="ARBA" id="ARBA00004496"/>
    </source>
</evidence>
<comment type="caution">
    <text evidence="9">The sequence shown here is derived from an EMBL/GenBank/DDBJ whole genome shotgun (WGS) entry which is preliminary data.</text>
</comment>
<evidence type="ECO:0000256" key="4">
    <source>
        <dbReference type="ARBA" id="ARBA00022597"/>
    </source>
</evidence>
<evidence type="ECO:0000256" key="6">
    <source>
        <dbReference type="ARBA" id="ARBA00022683"/>
    </source>
</evidence>
<evidence type="ECO:0000256" key="2">
    <source>
        <dbReference type="ARBA" id="ARBA00022448"/>
    </source>
</evidence>
<evidence type="ECO:0000256" key="5">
    <source>
        <dbReference type="ARBA" id="ARBA00022679"/>
    </source>
</evidence>